<dbReference type="Proteomes" id="UP000626092">
    <property type="component" value="Unassembled WGS sequence"/>
</dbReference>
<keyword evidence="9" id="KW-1185">Reference proteome</keyword>
<evidence type="ECO:0000256" key="6">
    <source>
        <dbReference type="SAM" id="MobiDB-lite"/>
    </source>
</evidence>
<dbReference type="Pfam" id="PF13041">
    <property type="entry name" value="PPR_2"/>
    <property type="match status" value="2"/>
</dbReference>
<feature type="repeat" description="PPR" evidence="5">
    <location>
        <begin position="614"/>
        <end position="648"/>
    </location>
</feature>
<dbReference type="Pfam" id="PF22917">
    <property type="entry name" value="PRISE"/>
    <property type="match status" value="1"/>
</dbReference>
<dbReference type="InterPro" id="IPR055222">
    <property type="entry name" value="PRISE-like_Rossmann-fold"/>
</dbReference>
<accession>A0A834GAF7</accession>
<name>A0A834GAF7_RHOSS</name>
<evidence type="ECO:0000256" key="5">
    <source>
        <dbReference type="PROSITE-ProRule" id="PRU00708"/>
    </source>
</evidence>
<evidence type="ECO:0000313" key="8">
    <source>
        <dbReference type="EMBL" id="KAF7127671.1"/>
    </source>
</evidence>
<feature type="repeat" description="PPR" evidence="5">
    <location>
        <begin position="193"/>
        <end position="227"/>
    </location>
</feature>
<dbReference type="FunFam" id="3.40.50.720:FF:000808">
    <property type="entry name" value="Iridoid synthase"/>
    <property type="match status" value="1"/>
</dbReference>
<dbReference type="AlphaFoldDB" id="A0A834GAF7"/>
<evidence type="ECO:0000256" key="3">
    <source>
        <dbReference type="ARBA" id="ARBA00022857"/>
    </source>
</evidence>
<feature type="repeat" description="PPR" evidence="5">
    <location>
        <begin position="509"/>
        <end position="543"/>
    </location>
</feature>
<proteinExistence type="inferred from homology"/>
<dbReference type="FunFam" id="1.25.40.10:FF:000530">
    <property type="entry name" value="Pentatricopeptide repeat-containing protein At1g74850, chloroplastic"/>
    <property type="match status" value="1"/>
</dbReference>
<dbReference type="PANTHER" id="PTHR47447:SF17">
    <property type="entry name" value="OS12G0638900 PROTEIN"/>
    <property type="match status" value="1"/>
</dbReference>
<feature type="repeat" description="PPR" evidence="5">
    <location>
        <begin position="369"/>
        <end position="403"/>
    </location>
</feature>
<feature type="repeat" description="PPR" evidence="5">
    <location>
        <begin position="684"/>
        <end position="718"/>
    </location>
</feature>
<dbReference type="GO" id="GO:0006720">
    <property type="term" value="P:isoprenoid metabolic process"/>
    <property type="evidence" value="ECO:0007669"/>
    <property type="project" value="UniProtKB-ARBA"/>
</dbReference>
<feature type="repeat" description="PPR" evidence="5">
    <location>
        <begin position="334"/>
        <end position="368"/>
    </location>
</feature>
<reference evidence="8" key="1">
    <citation type="submission" date="2019-11" db="EMBL/GenBank/DDBJ databases">
        <authorList>
            <person name="Liu Y."/>
            <person name="Hou J."/>
            <person name="Li T.-Q."/>
            <person name="Guan C.-H."/>
            <person name="Wu X."/>
            <person name="Wu H.-Z."/>
            <person name="Ling F."/>
            <person name="Zhang R."/>
            <person name="Shi X.-G."/>
            <person name="Ren J.-P."/>
            <person name="Chen E.-F."/>
            <person name="Sun J.-M."/>
        </authorList>
    </citation>
    <scope>NUCLEOTIDE SEQUENCE</scope>
    <source>
        <strain evidence="8">Adult_tree_wgs_1</strain>
        <tissue evidence="8">Leaves</tissue>
    </source>
</reference>
<keyword evidence="3" id="KW-0521">NADP</keyword>
<dbReference type="SUPFAM" id="SSF81901">
    <property type="entry name" value="HCP-like"/>
    <property type="match status" value="1"/>
</dbReference>
<dbReference type="Gene3D" id="1.25.40.10">
    <property type="entry name" value="Tetratricopeptide repeat domain"/>
    <property type="match status" value="6"/>
</dbReference>
<feature type="repeat" description="PPR" evidence="5">
    <location>
        <begin position="754"/>
        <end position="788"/>
    </location>
</feature>
<dbReference type="CDD" id="cd08948">
    <property type="entry name" value="5beta-POR_like_SDR_a"/>
    <property type="match status" value="1"/>
</dbReference>
<dbReference type="InterPro" id="IPR036291">
    <property type="entry name" value="NAD(P)-bd_dom_sf"/>
</dbReference>
<feature type="region of interest" description="Disordered" evidence="6">
    <location>
        <begin position="44"/>
        <end position="74"/>
    </location>
</feature>
<dbReference type="Pfam" id="PF13812">
    <property type="entry name" value="PPR_3"/>
    <property type="match status" value="5"/>
</dbReference>
<organism evidence="8 9">
    <name type="scientific">Rhododendron simsii</name>
    <name type="common">Sims's rhododendron</name>
    <dbReference type="NCBI Taxonomy" id="118357"/>
    <lineage>
        <taxon>Eukaryota</taxon>
        <taxon>Viridiplantae</taxon>
        <taxon>Streptophyta</taxon>
        <taxon>Embryophyta</taxon>
        <taxon>Tracheophyta</taxon>
        <taxon>Spermatophyta</taxon>
        <taxon>Magnoliopsida</taxon>
        <taxon>eudicotyledons</taxon>
        <taxon>Gunneridae</taxon>
        <taxon>Pentapetalae</taxon>
        <taxon>asterids</taxon>
        <taxon>Ericales</taxon>
        <taxon>Ericaceae</taxon>
        <taxon>Ericoideae</taxon>
        <taxon>Rhodoreae</taxon>
        <taxon>Rhododendron</taxon>
    </lineage>
</organism>
<evidence type="ECO:0000256" key="1">
    <source>
        <dbReference type="ARBA" id="ARBA00007626"/>
    </source>
</evidence>
<evidence type="ECO:0000256" key="4">
    <source>
        <dbReference type="ARBA" id="ARBA00023002"/>
    </source>
</evidence>
<dbReference type="GO" id="GO:0016627">
    <property type="term" value="F:oxidoreductase activity, acting on the CH-CH group of donors"/>
    <property type="evidence" value="ECO:0007669"/>
    <property type="project" value="UniProtKB-ARBA"/>
</dbReference>
<evidence type="ECO:0000259" key="7">
    <source>
        <dbReference type="Pfam" id="PF22917"/>
    </source>
</evidence>
<dbReference type="EMBL" id="WJXA01000011">
    <property type="protein sequence ID" value="KAF7127671.1"/>
    <property type="molecule type" value="Genomic_DNA"/>
</dbReference>
<sequence length="1222" mass="137013">MADKLSVPLLTPCLPTHKPFFRDQPLTHDTPTPPLTLPLLQVIRRKKPNQNPQPQRRLRKLNDPNRDKPWSHCHLSPRGQSTLHTLIDPSFETSKLDKTLLNLFSSRIGGDKSELSVDTLCADILGIVKGLRFYKKLDLAMSVFHWVRNRRDWGLLLNGSIVSVIISFLGKEGRVSAAVSLFDNLEKDGFRVDAYVYTSLISAFAGNRRYREAVIVFKRMEEEGFKPTLVTYNLMLNVYGKMSMPWNKITATLDDMRSSGVVPDAYTYNTLISCCRRGSLCEEAGRIFEEMKLAGITPDKVTYNALLDVYGKSRRPKEALEILREMEINGFCPSIVTFNSLISACTRDCLFDEAMELKNKMVEKGIEPDVFTYTTLFSGFEKAGKDESAMRVFEEMRSAGCKPNICTYNALIKMHGTRGRIEEMMKVLEDIQTCGCTPDTSTWNTILTVFGKNGMVTEVTGVFKEMKRTGFVAERDTFNTLISVYSRSGSLDQAMVVYKSMLDAGFTPDISSYNAALVALARGGHWEQSEKLLGEMKDRQCKPNELTYSSLLHSYANGKAIEQMHALAEEIYSGAIGNSGLLLKTLVLVHSKNNLLMEAERAFLELRRKGSGLDITSLNAMVSLYGKRGMISKANEIMKFMSENGFTPTLATYNSLMYMYSRSGNFEKSEEILRDILAKGVKPDVISYNTLIFAYARNGGMREASRVLKEMTEAGVVPNVITYNTFVSSCAAEAMFVEAIDVIRHMIKQGCKPDNRTYNSIVDGYCKLNRHDKAKAFVNDLCMLDPHVSKDEEHRVADSGLKKRNSSASVLAIPPSAIRSQCLGSTLEIFSSNALSERLIALREKKLDEDDGPTKYQSVALIIGVTGIVGNSLAEILPLSDTPGGPWKVYGVARSPRPTWNADHPIDYIQCDISDPDLTQSTLSPLTDVTHLFYTTWTNRSNETENCQANGAMLRNVLSTLIPNAPNLQHICLLTGRKHYSGPFELAGKDKLSFPAHDPPFHEDLPRLDVPNFYYTLEDILLEEVEKKEGLTYSIHRPGVIFGFSPHSLMNMIGTLCVYAAICKHEGVPLRFPGSKAAWEGYSDASDADLIAEHQIWAAVDPYAKNEAFNCSNGDVFKWKHFWKVLGEQFGVECGEFEEGLKLEDMMKGKEGVWEEIVKDNGLVETKLEEVGVWWFVDLMFSGECKLDSMNKSKEHGFLGFRNSKSSFISWIDKVKAYRIVP</sequence>
<dbReference type="PROSITE" id="PS51375">
    <property type="entry name" value="PPR"/>
    <property type="match status" value="15"/>
</dbReference>
<dbReference type="Pfam" id="PF01535">
    <property type="entry name" value="PPR"/>
    <property type="match status" value="1"/>
</dbReference>
<dbReference type="InterPro" id="IPR002885">
    <property type="entry name" value="PPR_rpt"/>
</dbReference>
<dbReference type="OrthoDB" id="185373at2759"/>
<dbReference type="Pfam" id="PF12854">
    <property type="entry name" value="PPR_1"/>
    <property type="match status" value="1"/>
</dbReference>
<dbReference type="SUPFAM" id="SSF51735">
    <property type="entry name" value="NAD(P)-binding Rossmann-fold domains"/>
    <property type="match status" value="1"/>
</dbReference>
<feature type="domain" description="PRISE-like Rossmann-fold" evidence="7">
    <location>
        <begin position="923"/>
        <end position="1222"/>
    </location>
</feature>
<keyword evidence="4" id="KW-0560">Oxidoreductase</keyword>
<gene>
    <name evidence="8" type="ORF">RHSIM_Rhsim11G0155300</name>
</gene>
<feature type="repeat" description="PPR" evidence="5">
    <location>
        <begin position="439"/>
        <end position="473"/>
    </location>
</feature>
<feature type="repeat" description="PPR" evidence="5">
    <location>
        <begin position="474"/>
        <end position="508"/>
    </location>
</feature>
<feature type="repeat" description="PPR" evidence="5">
    <location>
        <begin position="719"/>
        <end position="753"/>
    </location>
</feature>
<dbReference type="PANTHER" id="PTHR47447">
    <property type="entry name" value="OS03G0856100 PROTEIN"/>
    <property type="match status" value="1"/>
</dbReference>
<dbReference type="NCBIfam" id="TIGR00756">
    <property type="entry name" value="PPR"/>
    <property type="match status" value="16"/>
</dbReference>
<feature type="repeat" description="PPR" evidence="5">
    <location>
        <begin position="299"/>
        <end position="333"/>
    </location>
</feature>
<feature type="repeat" description="PPR" evidence="5">
    <location>
        <begin position="228"/>
        <end position="263"/>
    </location>
</feature>
<comment type="caution">
    <text evidence="8">The sequence shown here is derived from an EMBL/GenBank/DDBJ whole genome shotgun (WGS) entry which is preliminary data.</text>
</comment>
<keyword evidence="2" id="KW-0677">Repeat</keyword>
<comment type="similarity">
    <text evidence="1">Belongs to the PPR family. P subfamily.</text>
</comment>
<dbReference type="InterPro" id="IPR011990">
    <property type="entry name" value="TPR-like_helical_dom_sf"/>
</dbReference>
<feature type="repeat" description="PPR" evidence="5">
    <location>
        <begin position="404"/>
        <end position="438"/>
    </location>
</feature>
<evidence type="ECO:0000256" key="2">
    <source>
        <dbReference type="ARBA" id="ARBA00022737"/>
    </source>
</evidence>
<feature type="repeat" description="PPR" evidence="5">
    <location>
        <begin position="264"/>
        <end position="298"/>
    </location>
</feature>
<feature type="repeat" description="PPR" evidence="5">
    <location>
        <begin position="649"/>
        <end position="683"/>
    </location>
</feature>
<protein>
    <recommendedName>
        <fullName evidence="7">PRISE-like Rossmann-fold domain-containing protein</fullName>
    </recommendedName>
</protein>
<evidence type="ECO:0000313" key="9">
    <source>
        <dbReference type="Proteomes" id="UP000626092"/>
    </source>
</evidence>
<dbReference type="Gene3D" id="3.40.50.720">
    <property type="entry name" value="NAD(P)-binding Rossmann-like Domain"/>
    <property type="match status" value="1"/>
</dbReference>
<feature type="compositionally biased region" description="Basic and acidic residues" evidence="6">
    <location>
        <begin position="60"/>
        <end position="70"/>
    </location>
</feature>